<accession>A0A6N2W2V8</accession>
<sequence length="176" mass="20585">MLFELMLTEIQKKYPDVHGKLIDIKGVVFEERVKMNCFYCGKYNSNWKCPPHVPQLDWKMIMEEYENGAFIWLDYEYKEKNFEEIRRETSIVLHKALLESERFFYQHNIPMAISFIGGSCKLCKDGCGKDRCNNPYMARSPLESIGVNVVKSALNNGIEIKFPPESSLMRIGLVLW</sequence>
<evidence type="ECO:0000313" key="1">
    <source>
        <dbReference type="EMBL" id="VYT36363.1"/>
    </source>
</evidence>
<protein>
    <recommendedName>
        <fullName evidence="2">DUF2284 domain-containing protein</fullName>
    </recommendedName>
</protein>
<dbReference type="RefSeq" id="WP_002577814.1">
    <property type="nucleotide sequence ID" value="NZ_BAABZS010000001.1"/>
</dbReference>
<organism evidence="1">
    <name type="scientific">Enterocloster bolteae</name>
    <dbReference type="NCBI Taxonomy" id="208479"/>
    <lineage>
        <taxon>Bacteria</taxon>
        <taxon>Bacillati</taxon>
        <taxon>Bacillota</taxon>
        <taxon>Clostridia</taxon>
        <taxon>Lachnospirales</taxon>
        <taxon>Lachnospiraceae</taxon>
        <taxon>Enterocloster</taxon>
    </lineage>
</organism>
<dbReference type="GeneID" id="23116316"/>
<dbReference type="InterPro" id="IPR019271">
    <property type="entry name" value="DUF2284_metal-binding"/>
</dbReference>
<gene>
    <name evidence="1" type="ORF">CBLFYP116_03216</name>
</gene>
<proteinExistence type="predicted"/>
<evidence type="ECO:0008006" key="2">
    <source>
        <dbReference type="Google" id="ProtNLM"/>
    </source>
</evidence>
<name>A0A6N2W2V8_9FIRM</name>
<dbReference type="EMBL" id="CACRTF010000014">
    <property type="protein sequence ID" value="VYT36363.1"/>
    <property type="molecule type" value="Genomic_DNA"/>
</dbReference>
<dbReference type="AlphaFoldDB" id="A0A6N2W2V8"/>
<reference evidence="1" key="1">
    <citation type="submission" date="2019-11" db="EMBL/GenBank/DDBJ databases">
        <authorList>
            <person name="Feng L."/>
        </authorList>
    </citation>
    <scope>NUCLEOTIDE SEQUENCE</scope>
    <source>
        <strain evidence="1">CbolteaeLFYP116</strain>
    </source>
</reference>
<dbReference type="Pfam" id="PF10050">
    <property type="entry name" value="DUF2284"/>
    <property type="match status" value="1"/>
</dbReference>